<accession>A0A4S8LUV1</accession>
<dbReference type="Pfam" id="PF22041">
    <property type="entry name" value="GST_C_7"/>
    <property type="match status" value="1"/>
</dbReference>
<gene>
    <name evidence="2" type="ORF">K435DRAFT_861715</name>
</gene>
<feature type="domain" description="GST N-terminal" evidence="1">
    <location>
        <begin position="13"/>
        <end position="103"/>
    </location>
</feature>
<name>A0A4S8LUV1_DENBC</name>
<dbReference type="SUPFAM" id="SSF52833">
    <property type="entry name" value="Thioredoxin-like"/>
    <property type="match status" value="1"/>
</dbReference>
<dbReference type="Gene3D" id="1.20.1050.10">
    <property type="match status" value="1"/>
</dbReference>
<dbReference type="PROSITE" id="PS50404">
    <property type="entry name" value="GST_NTER"/>
    <property type="match status" value="1"/>
</dbReference>
<dbReference type="OrthoDB" id="4951845at2759"/>
<evidence type="ECO:0000259" key="1">
    <source>
        <dbReference type="PROSITE" id="PS50404"/>
    </source>
</evidence>
<dbReference type="InterPro" id="IPR004045">
    <property type="entry name" value="Glutathione_S-Trfase_N"/>
</dbReference>
<evidence type="ECO:0000313" key="3">
    <source>
        <dbReference type="Proteomes" id="UP000297245"/>
    </source>
</evidence>
<dbReference type="Gene3D" id="3.40.30.10">
    <property type="entry name" value="Glutaredoxin"/>
    <property type="match status" value="1"/>
</dbReference>
<dbReference type="Proteomes" id="UP000297245">
    <property type="component" value="Unassembled WGS sequence"/>
</dbReference>
<organism evidence="2 3">
    <name type="scientific">Dendrothele bispora (strain CBS 962.96)</name>
    <dbReference type="NCBI Taxonomy" id="1314807"/>
    <lineage>
        <taxon>Eukaryota</taxon>
        <taxon>Fungi</taxon>
        <taxon>Dikarya</taxon>
        <taxon>Basidiomycota</taxon>
        <taxon>Agaricomycotina</taxon>
        <taxon>Agaricomycetes</taxon>
        <taxon>Agaricomycetidae</taxon>
        <taxon>Agaricales</taxon>
        <taxon>Agaricales incertae sedis</taxon>
        <taxon>Dendrothele</taxon>
    </lineage>
</organism>
<dbReference type="AlphaFoldDB" id="A0A4S8LUV1"/>
<proteinExistence type="predicted"/>
<keyword evidence="3" id="KW-1185">Reference proteome</keyword>
<dbReference type="InterPro" id="IPR036282">
    <property type="entry name" value="Glutathione-S-Trfase_C_sf"/>
</dbReference>
<evidence type="ECO:0000313" key="2">
    <source>
        <dbReference type="EMBL" id="THU93190.1"/>
    </source>
</evidence>
<reference evidence="2 3" key="1">
    <citation type="journal article" date="2019" name="Nat. Ecol. Evol.">
        <title>Megaphylogeny resolves global patterns of mushroom evolution.</title>
        <authorList>
            <person name="Varga T."/>
            <person name="Krizsan K."/>
            <person name="Foldi C."/>
            <person name="Dima B."/>
            <person name="Sanchez-Garcia M."/>
            <person name="Sanchez-Ramirez S."/>
            <person name="Szollosi G.J."/>
            <person name="Szarkandi J.G."/>
            <person name="Papp V."/>
            <person name="Albert L."/>
            <person name="Andreopoulos W."/>
            <person name="Angelini C."/>
            <person name="Antonin V."/>
            <person name="Barry K.W."/>
            <person name="Bougher N.L."/>
            <person name="Buchanan P."/>
            <person name="Buyck B."/>
            <person name="Bense V."/>
            <person name="Catcheside P."/>
            <person name="Chovatia M."/>
            <person name="Cooper J."/>
            <person name="Damon W."/>
            <person name="Desjardin D."/>
            <person name="Finy P."/>
            <person name="Geml J."/>
            <person name="Haridas S."/>
            <person name="Hughes K."/>
            <person name="Justo A."/>
            <person name="Karasinski D."/>
            <person name="Kautmanova I."/>
            <person name="Kiss B."/>
            <person name="Kocsube S."/>
            <person name="Kotiranta H."/>
            <person name="LaButti K.M."/>
            <person name="Lechner B.E."/>
            <person name="Liimatainen K."/>
            <person name="Lipzen A."/>
            <person name="Lukacs Z."/>
            <person name="Mihaltcheva S."/>
            <person name="Morgado L.N."/>
            <person name="Niskanen T."/>
            <person name="Noordeloos M.E."/>
            <person name="Ohm R.A."/>
            <person name="Ortiz-Santana B."/>
            <person name="Ovrebo C."/>
            <person name="Racz N."/>
            <person name="Riley R."/>
            <person name="Savchenko A."/>
            <person name="Shiryaev A."/>
            <person name="Soop K."/>
            <person name="Spirin V."/>
            <person name="Szebenyi C."/>
            <person name="Tomsovsky M."/>
            <person name="Tulloss R.E."/>
            <person name="Uehling J."/>
            <person name="Grigoriev I.V."/>
            <person name="Vagvolgyi C."/>
            <person name="Papp T."/>
            <person name="Martin F.M."/>
            <person name="Miettinen O."/>
            <person name="Hibbett D.S."/>
            <person name="Nagy L.G."/>
        </authorList>
    </citation>
    <scope>NUCLEOTIDE SEQUENCE [LARGE SCALE GENOMIC DNA]</scope>
    <source>
        <strain evidence="2 3">CBS 962.96</strain>
    </source>
</reference>
<sequence>MTDSALIILYDFTSKGGKPAPWNPNTWKARYSLNYKGLAFETIWLEYPDVEPTLKAAGVPPTGTRDDRPLYTLPAIVDPSTGAAVAESLLIAKYLDKTYQDKPLILPQSTQTLQVAFLDILPTHPHPILQFTLQKITQNILSPESEFYCRMVWAAMPNVLPPGVHLDDVFPVESRAKGWEKLEKHFAEIAERWIGNETFITGATASFADFALAGLLQCFKKAWGEDSEEWERVICFQGGRWKKLLEDLQQYE</sequence>
<protein>
    <recommendedName>
        <fullName evidence="1">GST N-terminal domain-containing protein</fullName>
    </recommendedName>
</protein>
<dbReference type="Pfam" id="PF13409">
    <property type="entry name" value="GST_N_2"/>
    <property type="match status" value="1"/>
</dbReference>
<dbReference type="SUPFAM" id="SSF47616">
    <property type="entry name" value="GST C-terminal domain-like"/>
    <property type="match status" value="1"/>
</dbReference>
<dbReference type="InterPro" id="IPR054416">
    <property type="entry name" value="GST_UstS-like_C"/>
</dbReference>
<dbReference type="CDD" id="cd00299">
    <property type="entry name" value="GST_C_family"/>
    <property type="match status" value="1"/>
</dbReference>
<dbReference type="EMBL" id="ML179255">
    <property type="protein sequence ID" value="THU93190.1"/>
    <property type="molecule type" value="Genomic_DNA"/>
</dbReference>
<dbReference type="InterPro" id="IPR036249">
    <property type="entry name" value="Thioredoxin-like_sf"/>
</dbReference>